<dbReference type="Pfam" id="PF00092">
    <property type="entry name" value="VWA"/>
    <property type="match status" value="1"/>
</dbReference>
<feature type="non-terminal residue" evidence="2">
    <location>
        <position position="154"/>
    </location>
</feature>
<gene>
    <name evidence="2" type="ORF">NEMVEDRAFT_v1g38294</name>
</gene>
<dbReference type="FunCoup" id="A7RM81">
    <property type="interactions" value="37"/>
</dbReference>
<organism evidence="2 3">
    <name type="scientific">Nematostella vectensis</name>
    <name type="common">Starlet sea anemone</name>
    <dbReference type="NCBI Taxonomy" id="45351"/>
    <lineage>
        <taxon>Eukaryota</taxon>
        <taxon>Metazoa</taxon>
        <taxon>Cnidaria</taxon>
        <taxon>Anthozoa</taxon>
        <taxon>Hexacorallia</taxon>
        <taxon>Actiniaria</taxon>
        <taxon>Edwardsiidae</taxon>
        <taxon>Nematostella</taxon>
    </lineage>
</organism>
<feature type="non-terminal residue" evidence="2">
    <location>
        <position position="1"/>
    </location>
</feature>
<dbReference type="SMART" id="SM00327">
    <property type="entry name" value="VWA"/>
    <property type="match status" value="1"/>
</dbReference>
<dbReference type="PROSITE" id="PS50234">
    <property type="entry name" value="VWFA"/>
    <property type="match status" value="1"/>
</dbReference>
<dbReference type="InterPro" id="IPR036465">
    <property type="entry name" value="vWFA_dom_sf"/>
</dbReference>
<protein>
    <recommendedName>
        <fullName evidence="1">VWFA domain-containing protein</fullName>
    </recommendedName>
</protein>
<feature type="domain" description="VWFA" evidence="1">
    <location>
        <begin position="4"/>
        <end position="154"/>
    </location>
</feature>
<dbReference type="Proteomes" id="UP000001593">
    <property type="component" value="Unassembled WGS sequence"/>
</dbReference>
<evidence type="ECO:0000313" key="2">
    <source>
        <dbReference type="EMBL" id="EDO47556.1"/>
    </source>
</evidence>
<evidence type="ECO:0000259" key="1">
    <source>
        <dbReference type="PROSITE" id="PS50234"/>
    </source>
</evidence>
<dbReference type="SUPFAM" id="SSF53300">
    <property type="entry name" value="vWA-like"/>
    <property type="match status" value="1"/>
</dbReference>
<keyword evidence="3" id="KW-1185">Reference proteome</keyword>
<proteinExistence type="predicted"/>
<accession>A7RM81</accession>
<reference evidence="2 3" key="1">
    <citation type="journal article" date="2007" name="Science">
        <title>Sea anemone genome reveals ancestral eumetazoan gene repertoire and genomic organization.</title>
        <authorList>
            <person name="Putnam N.H."/>
            <person name="Srivastava M."/>
            <person name="Hellsten U."/>
            <person name="Dirks B."/>
            <person name="Chapman J."/>
            <person name="Salamov A."/>
            <person name="Terry A."/>
            <person name="Shapiro H."/>
            <person name="Lindquist E."/>
            <person name="Kapitonov V.V."/>
            <person name="Jurka J."/>
            <person name="Genikhovich G."/>
            <person name="Grigoriev I.V."/>
            <person name="Lucas S.M."/>
            <person name="Steele R.E."/>
            <person name="Finnerty J.R."/>
            <person name="Technau U."/>
            <person name="Martindale M.Q."/>
            <person name="Rokhsar D.S."/>
        </authorList>
    </citation>
    <scope>NUCLEOTIDE SEQUENCE [LARGE SCALE GENOMIC DNA]</scope>
    <source>
        <strain evidence="3">CH2 X CH6</strain>
    </source>
</reference>
<name>A7RM81_NEMVE</name>
<dbReference type="PhylomeDB" id="A7RM81"/>
<dbReference type="InterPro" id="IPR050525">
    <property type="entry name" value="ECM_Assembly_Org"/>
</dbReference>
<dbReference type="InParanoid" id="A7RM81"/>
<dbReference type="EMBL" id="DS469519">
    <property type="protein sequence ID" value="EDO47556.1"/>
    <property type="molecule type" value="Genomic_DNA"/>
</dbReference>
<dbReference type="AlphaFoldDB" id="A7RM81"/>
<dbReference type="InterPro" id="IPR002035">
    <property type="entry name" value="VWF_A"/>
</dbReference>
<dbReference type="eggNOG" id="KOG1216">
    <property type="taxonomic scope" value="Eukaryota"/>
</dbReference>
<dbReference type="PANTHER" id="PTHR24020:SF20">
    <property type="entry name" value="PH DOMAIN-CONTAINING PROTEIN"/>
    <property type="match status" value="1"/>
</dbReference>
<dbReference type="OMA" id="GNDHNII"/>
<dbReference type="HOGENOM" id="CLU_008905_4_1_1"/>
<dbReference type="Gene3D" id="3.40.50.410">
    <property type="entry name" value="von Willebrand factor, type A domain"/>
    <property type="match status" value="1"/>
</dbReference>
<evidence type="ECO:0000313" key="3">
    <source>
        <dbReference type="Proteomes" id="UP000001593"/>
    </source>
</evidence>
<dbReference type="PANTHER" id="PTHR24020">
    <property type="entry name" value="COLLAGEN ALPHA"/>
    <property type="match status" value="1"/>
</dbReference>
<sequence length="154" mass="16534">AVVDLGFIIDSSGSIEFYGKGNFKKVLDFVGGIVKEFEVSKQGTHVGIIRYDHKAEILKPFGQVTDKQGVLDKISKITFTGGGTKTGQALTLAMDGLYQIDNRKEVPDVLIVLTDGASKDSVVDPANKLKNSGVTVFAVGIGKEFKEDELNLIA</sequence>